<dbReference type="PANTHER" id="PTHR40038:SF1">
    <property type="entry name" value="MEMBRANE-ASSOCIATED PROTEIN TCAA"/>
    <property type="match status" value="1"/>
</dbReference>
<feature type="region of interest" description="Disordered" evidence="1">
    <location>
        <begin position="181"/>
        <end position="262"/>
    </location>
</feature>
<dbReference type="Proteomes" id="UP000005561">
    <property type="component" value="Unassembled WGS sequence"/>
</dbReference>
<feature type="region of interest" description="Disordered" evidence="1">
    <location>
        <begin position="37"/>
        <end position="95"/>
    </location>
</feature>
<dbReference type="eggNOG" id="COG1033">
    <property type="taxonomic scope" value="Bacteria"/>
</dbReference>
<dbReference type="Pfam" id="PF04205">
    <property type="entry name" value="FMN_bind"/>
    <property type="match status" value="1"/>
</dbReference>
<feature type="compositionally biased region" description="Acidic residues" evidence="1">
    <location>
        <begin position="181"/>
        <end position="192"/>
    </location>
</feature>
<feature type="domain" description="YARHG" evidence="4">
    <location>
        <begin position="508"/>
        <end position="593"/>
    </location>
</feature>
<feature type="compositionally biased region" description="Low complexity" evidence="1">
    <location>
        <begin position="400"/>
        <end position="418"/>
    </location>
</feature>
<feature type="compositionally biased region" description="Basic and acidic residues" evidence="1">
    <location>
        <begin position="455"/>
        <end position="473"/>
    </location>
</feature>
<dbReference type="SMART" id="SM00900">
    <property type="entry name" value="FMN_bind"/>
    <property type="match status" value="1"/>
</dbReference>
<dbReference type="SMART" id="SM01324">
    <property type="entry name" value="YARHG"/>
    <property type="match status" value="3"/>
</dbReference>
<dbReference type="eggNOG" id="COG1053">
    <property type="taxonomic scope" value="Bacteria"/>
</dbReference>
<feature type="compositionally biased region" description="Acidic residues" evidence="1">
    <location>
        <begin position="354"/>
        <end position="386"/>
    </location>
</feature>
<accession>C6L9E0</accession>
<evidence type="ECO:0000256" key="2">
    <source>
        <dbReference type="SAM" id="SignalP"/>
    </source>
</evidence>
<feature type="domain" description="YARHG" evidence="4">
    <location>
        <begin position="631"/>
        <end position="716"/>
    </location>
</feature>
<dbReference type="InterPro" id="IPR038434">
    <property type="entry name" value="YARHG_sf"/>
</dbReference>
<feature type="compositionally biased region" description="Polar residues" evidence="1">
    <location>
        <begin position="64"/>
        <end position="83"/>
    </location>
</feature>
<dbReference type="PANTHER" id="PTHR40038">
    <property type="entry name" value="MEMBRANE-ASSOCIATED PROTEIN TCAA"/>
    <property type="match status" value="1"/>
</dbReference>
<feature type="compositionally biased region" description="Acidic residues" evidence="1">
    <location>
        <begin position="200"/>
        <end position="210"/>
    </location>
</feature>
<dbReference type="GO" id="GO:0016020">
    <property type="term" value="C:membrane"/>
    <property type="evidence" value="ECO:0007669"/>
    <property type="project" value="InterPro"/>
</dbReference>
<dbReference type="Pfam" id="PF13308">
    <property type="entry name" value="YARHG"/>
    <property type="match status" value="3"/>
</dbReference>
<feature type="domain" description="YARHG" evidence="4">
    <location>
        <begin position="95"/>
        <end position="180"/>
    </location>
</feature>
<feature type="chain" id="PRO_5038366094" evidence="2">
    <location>
        <begin position="26"/>
        <end position="726"/>
    </location>
</feature>
<dbReference type="GO" id="GO:0010181">
    <property type="term" value="F:FMN binding"/>
    <property type="evidence" value="ECO:0007669"/>
    <property type="project" value="InterPro"/>
</dbReference>
<protein>
    <submittedName>
        <fullName evidence="5">FMN-binding domain protein</fullName>
    </submittedName>
</protein>
<dbReference type="EMBL" id="ACCL02000001">
    <property type="protein sequence ID" value="EET62879.1"/>
    <property type="molecule type" value="Genomic_DNA"/>
</dbReference>
<evidence type="ECO:0000259" key="3">
    <source>
        <dbReference type="SMART" id="SM00900"/>
    </source>
</evidence>
<dbReference type="Gene3D" id="3.90.1010.20">
    <property type="match status" value="1"/>
</dbReference>
<evidence type="ECO:0000313" key="6">
    <source>
        <dbReference type="Proteomes" id="UP000005561"/>
    </source>
</evidence>
<keyword evidence="6" id="KW-1185">Reference proteome</keyword>
<reference evidence="5" key="1">
    <citation type="submission" date="2009-07" db="EMBL/GenBank/DDBJ databases">
        <authorList>
            <person name="Weinstock G."/>
            <person name="Sodergren E."/>
            <person name="Clifton S."/>
            <person name="Fulton L."/>
            <person name="Fulton B."/>
            <person name="Courtney L."/>
            <person name="Fronick C."/>
            <person name="Harrison M."/>
            <person name="Strong C."/>
            <person name="Farmer C."/>
            <person name="Delahaunty K."/>
            <person name="Markovic C."/>
            <person name="Hall O."/>
            <person name="Minx P."/>
            <person name="Tomlinson C."/>
            <person name="Mitreva M."/>
            <person name="Nelson J."/>
            <person name="Hou S."/>
            <person name="Wollam A."/>
            <person name="Pepin K.H."/>
            <person name="Johnson M."/>
            <person name="Bhonagiri V."/>
            <person name="Nash W.E."/>
            <person name="Warren W."/>
            <person name="Chinwalla A."/>
            <person name="Mardis E.R."/>
            <person name="Wilson R.K."/>
        </authorList>
    </citation>
    <scope>NUCLEOTIDE SEQUENCE [LARGE SCALE GENOMIC DNA]</scope>
    <source>
        <strain evidence="5">DSM 14469</strain>
    </source>
</reference>
<keyword evidence="2" id="KW-0732">Signal</keyword>
<organism evidence="5 6">
    <name type="scientific">Marvinbryantia formatexigens DSM 14469</name>
    <dbReference type="NCBI Taxonomy" id="478749"/>
    <lineage>
        <taxon>Bacteria</taxon>
        <taxon>Bacillati</taxon>
        <taxon>Bacillota</taxon>
        <taxon>Clostridia</taxon>
        <taxon>Lachnospirales</taxon>
        <taxon>Lachnospiraceae</taxon>
        <taxon>Marvinbryantia</taxon>
    </lineage>
</organism>
<evidence type="ECO:0000259" key="4">
    <source>
        <dbReference type="SMART" id="SM01324"/>
    </source>
</evidence>
<feature type="signal peptide" evidence="2">
    <location>
        <begin position="1"/>
        <end position="25"/>
    </location>
</feature>
<evidence type="ECO:0000313" key="5">
    <source>
        <dbReference type="EMBL" id="EET62879.1"/>
    </source>
</evidence>
<dbReference type="InterPro" id="IPR007329">
    <property type="entry name" value="FMN-bd"/>
</dbReference>
<dbReference type="OrthoDB" id="517663at2"/>
<feature type="region of interest" description="Disordered" evidence="1">
    <location>
        <begin position="348"/>
        <end position="502"/>
    </location>
</feature>
<dbReference type="RefSeq" id="WP_006860032.1">
    <property type="nucleotide sequence ID" value="NZ_ACCL02000001.1"/>
</dbReference>
<feature type="domain" description="FMN-binding" evidence="3">
    <location>
        <begin position="275"/>
        <end position="349"/>
    </location>
</feature>
<proteinExistence type="predicted"/>
<dbReference type="InterPro" id="IPR025582">
    <property type="entry name" value="YARHG_dom"/>
</dbReference>
<dbReference type="AlphaFoldDB" id="C6L9E0"/>
<gene>
    <name evidence="5" type="ORF">BRYFOR_05230</name>
</gene>
<sequence>MKQMKKLKKAAAAGICACVVLSAQGAGGLAAEIKAGTTEQSQAVGENGAPEKTQATGENGAPGKNQSAGENGTSEKSGTTQAAETAETVWEPGETEYYLEESNSRFLEEEELQGWTRRQLEYARYEIYARRGMLFDEPEVAEYFSGKSWYFGFIKESDFPENMLNEYEVANAELLDRLAAEAEDTAETEAVSETEKALEEADDTETEEGAESTNGTEAANVPEEPEAETGNADGAEAGADVSSGADAEPGDSETETDAKPEVHYVPGEYTAYADGYAGKIMVTCTFDETGIVNMGMNLSGETKGQGAEIGNDLIKSILEAQTSEVDVISGATVTSGAVKEAVADCMEQAKVSGEEETEALTEGETEAQSESEVQAEMETAEPEPETESAATEAETEPETESIATEAEIEPETAAPETEAGAEVETESTATEAEAGAEPETESATTEAETEAGFSRNEDLHDVDIMEEIEKMEAEESGEEAEHDAEEMAGTQEIKEPQAEESADMAPVIDYIFPDVAERYLDRSEVSRLSPQAISYAKNEIYARHGRKFASQELRDYFGTKSWYAGIIDADDFTDKVFNDYEQKNLLLIVEYDTYKLDQPGYDIYRVEEELSLFAAETSEATIAPESGYLSGQYIFADSDIRYLTEEEVNVLSARVACYARYEIYARRGAIFTPQELQEYFGGKDWYAGRASLSEFSSEMFNQYELYNINLLNEREKELEPDGYLNR</sequence>
<evidence type="ECO:0000256" key="1">
    <source>
        <dbReference type="SAM" id="MobiDB-lite"/>
    </source>
</evidence>
<dbReference type="Gene3D" id="1.20.58.1690">
    <property type="match status" value="3"/>
</dbReference>
<name>C6L9E0_9FIRM</name>
<feature type="compositionally biased region" description="Acidic residues" evidence="1">
    <location>
        <begin position="474"/>
        <end position="486"/>
    </location>
</feature>
<dbReference type="STRING" id="168384.SAMN05660368_02832"/>
<comment type="caution">
    <text evidence="5">The sequence shown here is derived from an EMBL/GenBank/DDBJ whole genome shotgun (WGS) entry which is preliminary data.</text>
</comment>